<dbReference type="AlphaFoldDB" id="A0A521CSB9"/>
<name>A0A521CSB9_9SPHI</name>
<proteinExistence type="predicted"/>
<dbReference type="Proteomes" id="UP000315971">
    <property type="component" value="Unassembled WGS sequence"/>
</dbReference>
<sequence>MNIRPVSFSIIGLKMLIKKLFSKKEKTAFLIVKTRFYDKIELIYSF</sequence>
<evidence type="ECO:0000313" key="1">
    <source>
        <dbReference type="EMBL" id="SMO62343.1"/>
    </source>
</evidence>
<protein>
    <submittedName>
        <fullName evidence="1">Uncharacterized protein</fullName>
    </submittedName>
</protein>
<gene>
    <name evidence="1" type="ORF">SAMN06265350_104322</name>
</gene>
<reference evidence="1 2" key="1">
    <citation type="submission" date="2017-05" db="EMBL/GenBank/DDBJ databases">
        <authorList>
            <person name="Varghese N."/>
            <person name="Submissions S."/>
        </authorList>
    </citation>
    <scope>NUCLEOTIDE SEQUENCE [LARGE SCALE GENOMIC DNA]</scope>
    <source>
        <strain evidence="1 2">DSM 21342</strain>
    </source>
</reference>
<evidence type="ECO:0000313" key="2">
    <source>
        <dbReference type="Proteomes" id="UP000315971"/>
    </source>
</evidence>
<accession>A0A521CSB9</accession>
<dbReference type="EMBL" id="FXSZ01000004">
    <property type="protein sequence ID" value="SMO62343.1"/>
    <property type="molecule type" value="Genomic_DNA"/>
</dbReference>
<organism evidence="1 2">
    <name type="scientific">Solitalea koreensis</name>
    <dbReference type="NCBI Taxonomy" id="543615"/>
    <lineage>
        <taxon>Bacteria</taxon>
        <taxon>Pseudomonadati</taxon>
        <taxon>Bacteroidota</taxon>
        <taxon>Sphingobacteriia</taxon>
        <taxon>Sphingobacteriales</taxon>
        <taxon>Sphingobacteriaceae</taxon>
        <taxon>Solitalea</taxon>
    </lineage>
</organism>
<keyword evidence="2" id="KW-1185">Reference proteome</keyword>